<protein>
    <recommendedName>
        <fullName evidence="3">FrrB</fullName>
    </recommendedName>
</protein>
<name>F3QPR8_9BACT</name>
<evidence type="ECO:0008006" key="3">
    <source>
        <dbReference type="Google" id="ProtNLM"/>
    </source>
</evidence>
<dbReference type="eggNOG" id="ENOG502ZX9Y">
    <property type="taxonomic scope" value="Bacteria"/>
</dbReference>
<dbReference type="STRING" id="762982.HMPREF9442_00155"/>
<dbReference type="EMBL" id="AFBR01000005">
    <property type="protein sequence ID" value="EGG57843.1"/>
    <property type="molecule type" value="Genomic_DNA"/>
</dbReference>
<comment type="caution">
    <text evidence="1">The sequence shown here is derived from an EMBL/GenBank/DDBJ whole genome shotgun (WGS) entry which is preliminary data.</text>
</comment>
<proteinExistence type="predicted"/>
<reference evidence="1 2" key="1">
    <citation type="submission" date="2011-02" db="EMBL/GenBank/DDBJ databases">
        <authorList>
            <person name="Weinstock G."/>
            <person name="Sodergren E."/>
            <person name="Clifton S."/>
            <person name="Fulton L."/>
            <person name="Fulton B."/>
            <person name="Courtney L."/>
            <person name="Fronick C."/>
            <person name="Harrison M."/>
            <person name="Strong C."/>
            <person name="Farmer C."/>
            <person name="Delahaunty K."/>
            <person name="Markovic C."/>
            <person name="Hall O."/>
            <person name="Minx P."/>
            <person name="Tomlinson C."/>
            <person name="Mitreva M."/>
            <person name="Hou S."/>
            <person name="Chen J."/>
            <person name="Wollam A."/>
            <person name="Pepin K.H."/>
            <person name="Johnson M."/>
            <person name="Bhonagiri V."/>
            <person name="Zhang X."/>
            <person name="Suruliraj S."/>
            <person name="Warren W."/>
            <person name="Chinwalla A."/>
            <person name="Mardis E.R."/>
            <person name="Wilson R.K."/>
        </authorList>
    </citation>
    <scope>NUCLEOTIDE SEQUENCE [LARGE SCALE GENOMIC DNA]</scope>
    <source>
        <strain evidence="1 2">YIT 11841</strain>
    </source>
</reference>
<gene>
    <name evidence="1" type="ORF">HMPREF9442_00155</name>
</gene>
<organism evidence="1 2">
    <name type="scientific">Paraprevotella xylaniphila YIT 11841</name>
    <dbReference type="NCBI Taxonomy" id="762982"/>
    <lineage>
        <taxon>Bacteria</taxon>
        <taxon>Pseudomonadati</taxon>
        <taxon>Bacteroidota</taxon>
        <taxon>Bacteroidia</taxon>
        <taxon>Bacteroidales</taxon>
        <taxon>Prevotellaceae</taxon>
        <taxon>Paraprevotella</taxon>
    </lineage>
</organism>
<dbReference type="HOGENOM" id="CLU_082062_0_0_10"/>
<keyword evidence="2" id="KW-1185">Reference proteome</keyword>
<dbReference type="Proteomes" id="UP000005546">
    <property type="component" value="Unassembled WGS sequence"/>
</dbReference>
<dbReference type="AlphaFoldDB" id="F3QPR8"/>
<accession>F3QPR8</accession>
<evidence type="ECO:0000313" key="1">
    <source>
        <dbReference type="EMBL" id="EGG57843.1"/>
    </source>
</evidence>
<evidence type="ECO:0000313" key="2">
    <source>
        <dbReference type="Proteomes" id="UP000005546"/>
    </source>
</evidence>
<sequence length="258" mass="28013">MELVCYVLYKKVRSMMEKIQKAMALGMAATLVPVAAGAQDKVEASVGADLVSSYIWRGQELGDVSIQPSVSLSWKGLSLTAWGSASWGSEYAKEFDLTLGYAIKGFSVSVTDYSFSKGTNFKTGADIDGKYFHFGSNSTLHVYEAQVGYDFGFLAVDWYTNIGGNDGLKEDGKRAYSSYFALSAPFRLGGLDWNATVAAVPWETSFYNGGCSGFEVSEVALRAAKEIRVTQSFALPLFAKVTWNPATENAYFTAGLSF</sequence>